<evidence type="ECO:0000259" key="2">
    <source>
        <dbReference type="Pfam" id="PF13590"/>
    </source>
</evidence>
<dbReference type="Pfam" id="PF13590">
    <property type="entry name" value="DUF4136"/>
    <property type="match status" value="1"/>
</dbReference>
<feature type="signal peptide" evidence="1">
    <location>
        <begin position="1"/>
        <end position="16"/>
    </location>
</feature>
<evidence type="ECO:0000313" key="4">
    <source>
        <dbReference type="Proteomes" id="UP001162891"/>
    </source>
</evidence>
<dbReference type="InterPro" id="IPR025411">
    <property type="entry name" value="DUF4136"/>
</dbReference>
<protein>
    <recommendedName>
        <fullName evidence="2">DUF4136 domain-containing protein</fullName>
    </recommendedName>
</protein>
<evidence type="ECO:0000313" key="3">
    <source>
        <dbReference type="EMBL" id="BDG05606.1"/>
    </source>
</evidence>
<evidence type="ECO:0000256" key="1">
    <source>
        <dbReference type="SAM" id="SignalP"/>
    </source>
</evidence>
<dbReference type="Gene3D" id="3.30.160.670">
    <property type="match status" value="1"/>
</dbReference>
<dbReference type="PROSITE" id="PS51257">
    <property type="entry name" value="PROKAR_LIPOPROTEIN"/>
    <property type="match status" value="1"/>
</dbReference>
<feature type="domain" description="DUF4136" evidence="2">
    <location>
        <begin position="24"/>
        <end position="182"/>
    </location>
</feature>
<keyword evidence="4" id="KW-1185">Reference proteome</keyword>
<proteinExistence type="predicted"/>
<dbReference type="Proteomes" id="UP001162891">
    <property type="component" value="Chromosome"/>
</dbReference>
<organism evidence="3 4">
    <name type="scientific">Anaeromyxobacter oryzae</name>
    <dbReference type="NCBI Taxonomy" id="2918170"/>
    <lineage>
        <taxon>Bacteria</taxon>
        <taxon>Pseudomonadati</taxon>
        <taxon>Myxococcota</taxon>
        <taxon>Myxococcia</taxon>
        <taxon>Myxococcales</taxon>
        <taxon>Cystobacterineae</taxon>
        <taxon>Anaeromyxobacteraceae</taxon>
        <taxon>Anaeromyxobacter</taxon>
    </lineage>
</organism>
<gene>
    <name evidence="3" type="ORF">AMOR_46020</name>
</gene>
<keyword evidence="1" id="KW-0732">Signal</keyword>
<accession>A0ABM7X1D5</accession>
<name>A0ABM7X1D5_9BACT</name>
<dbReference type="EMBL" id="AP025591">
    <property type="protein sequence ID" value="BDG05606.1"/>
    <property type="molecule type" value="Genomic_DNA"/>
</dbReference>
<dbReference type="RefSeq" id="WP_248354589.1">
    <property type="nucleotide sequence ID" value="NZ_AP025591.1"/>
</dbReference>
<feature type="chain" id="PRO_5045232199" description="DUF4136 domain-containing protein" evidence="1">
    <location>
        <begin position="17"/>
        <end position="184"/>
    </location>
</feature>
<sequence>MTPARCSLLAVAAALAGCSTVKINTQYDPATPFSEYRTYAWITTAPGAEQAAPVRNPAVRAMIVTAIDREMAKRGLLLAAPDKEPDFLVSVLGWSHSRIEVTNYGYAYGGAYVYGPYGPSPVAVPVADVAEYTDGTLLLDFVDAKTHKLFWRGTATDTVTSTANVKDTIDDAVRHLLEAYPPKK</sequence>
<reference evidence="4" key="1">
    <citation type="journal article" date="2022" name="Int. J. Syst. Evol. Microbiol.">
        <title>Anaeromyxobacter oryzae sp. nov., Anaeromyxobacter diazotrophicus sp. nov. and Anaeromyxobacter paludicola sp. nov., isolated from paddy soils.</title>
        <authorList>
            <person name="Itoh H."/>
            <person name="Xu Z."/>
            <person name="Mise K."/>
            <person name="Masuda Y."/>
            <person name="Ushijima N."/>
            <person name="Hayakawa C."/>
            <person name="Shiratori Y."/>
            <person name="Senoo K."/>
        </authorList>
    </citation>
    <scope>NUCLEOTIDE SEQUENCE [LARGE SCALE GENOMIC DNA]</scope>
    <source>
        <strain evidence="4">Red232</strain>
    </source>
</reference>